<dbReference type="Pfam" id="PF00455">
    <property type="entry name" value="DeoRC"/>
    <property type="match status" value="1"/>
</dbReference>
<evidence type="ECO:0000313" key="4">
    <source>
        <dbReference type="EMBL" id="UWQ41042.1"/>
    </source>
</evidence>
<keyword evidence="1" id="KW-0805">Transcription regulation</keyword>
<evidence type="ECO:0000256" key="2">
    <source>
        <dbReference type="ARBA" id="ARBA00023163"/>
    </source>
</evidence>
<feature type="domain" description="HTH deoR-type" evidence="3">
    <location>
        <begin position="12"/>
        <end position="67"/>
    </location>
</feature>
<gene>
    <name evidence="4" type="ORF">K3718_16140</name>
</gene>
<organism evidence="4 5">
    <name type="scientific">Leisingera aquaemixtae</name>
    <dbReference type="NCBI Taxonomy" id="1396826"/>
    <lineage>
        <taxon>Bacteria</taxon>
        <taxon>Pseudomonadati</taxon>
        <taxon>Pseudomonadota</taxon>
        <taxon>Alphaproteobacteria</taxon>
        <taxon>Rhodobacterales</taxon>
        <taxon>Roseobacteraceae</taxon>
        <taxon>Leisingera</taxon>
    </lineage>
</organism>
<dbReference type="SMART" id="SM01134">
    <property type="entry name" value="DeoRC"/>
    <property type="match status" value="1"/>
</dbReference>
<protein>
    <submittedName>
        <fullName evidence="4">DeoR/GlpR family DNA-binding transcription regulator</fullName>
    </submittedName>
</protein>
<dbReference type="SMART" id="SM00420">
    <property type="entry name" value="HTH_DEOR"/>
    <property type="match status" value="1"/>
</dbReference>
<evidence type="ECO:0000259" key="3">
    <source>
        <dbReference type="PROSITE" id="PS51000"/>
    </source>
</evidence>
<dbReference type="InterPro" id="IPR014036">
    <property type="entry name" value="DeoR-like_C"/>
</dbReference>
<dbReference type="EMBL" id="CP081051">
    <property type="protein sequence ID" value="UWQ41042.1"/>
    <property type="molecule type" value="Genomic_DNA"/>
</dbReference>
<dbReference type="InterPro" id="IPR050313">
    <property type="entry name" value="Carb_Metab_HTH_regulators"/>
</dbReference>
<sequence length="266" mass="28273">MGCLLPDSLALSHREMELVDALRRLGGSARSAELARMLDVSEETVRRTIKALDKAGAVQRVHGGAFLAGPQSATSFARRISENQKEKARIAARAAAYVRNGMALFLDVGSTTAFVAEELRQKSGLTVVTNSVGAAQTLANHNGNRVHFLGGELQSNERGTFGFVTEQQVRRFALDLAILSADGFSAKQGILYHSAAEAQLARVVAECSEQLAVAIAHPKFDETAPHCGPSPRRIDLLFTDQAPGRKLAAALSGWGIKTDIAPGADG</sequence>
<dbReference type="SUPFAM" id="SSF46785">
    <property type="entry name" value="Winged helix' DNA-binding domain"/>
    <property type="match status" value="1"/>
</dbReference>
<dbReference type="SUPFAM" id="SSF100950">
    <property type="entry name" value="NagB/RpiA/CoA transferase-like"/>
    <property type="match status" value="1"/>
</dbReference>
<keyword evidence="4" id="KW-0238">DNA-binding</keyword>
<evidence type="ECO:0000256" key="1">
    <source>
        <dbReference type="ARBA" id="ARBA00023015"/>
    </source>
</evidence>
<dbReference type="PANTHER" id="PTHR30363">
    <property type="entry name" value="HTH-TYPE TRANSCRIPTIONAL REGULATOR SRLR-RELATED"/>
    <property type="match status" value="1"/>
</dbReference>
<dbReference type="Pfam" id="PF08220">
    <property type="entry name" value="HTH_DeoR"/>
    <property type="match status" value="1"/>
</dbReference>
<dbReference type="Gene3D" id="1.10.10.10">
    <property type="entry name" value="Winged helix-like DNA-binding domain superfamily/Winged helix DNA-binding domain"/>
    <property type="match status" value="1"/>
</dbReference>
<dbReference type="PROSITE" id="PS51000">
    <property type="entry name" value="HTH_DEOR_2"/>
    <property type="match status" value="1"/>
</dbReference>
<dbReference type="Gene3D" id="3.40.50.1360">
    <property type="match status" value="1"/>
</dbReference>
<proteinExistence type="predicted"/>
<accession>A0ABY5WHR6</accession>
<keyword evidence="2" id="KW-0804">Transcription</keyword>
<name>A0ABY5WHR6_9RHOB</name>
<dbReference type="InterPro" id="IPR001034">
    <property type="entry name" value="DeoR_HTH"/>
</dbReference>
<dbReference type="PANTHER" id="PTHR30363:SF44">
    <property type="entry name" value="AGA OPERON TRANSCRIPTIONAL REPRESSOR-RELATED"/>
    <property type="match status" value="1"/>
</dbReference>
<dbReference type="InterPro" id="IPR037171">
    <property type="entry name" value="NagB/RpiA_transferase-like"/>
</dbReference>
<evidence type="ECO:0000313" key="5">
    <source>
        <dbReference type="Proteomes" id="UP001058514"/>
    </source>
</evidence>
<reference evidence="4" key="1">
    <citation type="submission" date="2021-08" db="EMBL/GenBank/DDBJ databases">
        <authorList>
            <person name="Nwanade C."/>
            <person name="Wang M."/>
            <person name="Masoudi A."/>
            <person name="Yu Z."/>
            <person name="Liu J."/>
        </authorList>
    </citation>
    <scope>NUCLEOTIDE SEQUENCE</scope>
    <source>
        <strain evidence="4">S166</strain>
    </source>
</reference>
<dbReference type="InterPro" id="IPR036388">
    <property type="entry name" value="WH-like_DNA-bd_sf"/>
</dbReference>
<dbReference type="GO" id="GO:0003677">
    <property type="term" value="F:DNA binding"/>
    <property type="evidence" value="ECO:0007669"/>
    <property type="project" value="UniProtKB-KW"/>
</dbReference>
<keyword evidence="5" id="KW-1185">Reference proteome</keyword>
<dbReference type="PRINTS" id="PR00037">
    <property type="entry name" value="HTHLACR"/>
</dbReference>
<dbReference type="Proteomes" id="UP001058514">
    <property type="component" value="Chromosome"/>
</dbReference>
<dbReference type="InterPro" id="IPR036390">
    <property type="entry name" value="WH_DNA-bd_sf"/>
</dbReference>